<keyword evidence="1" id="KW-0472">Membrane</keyword>
<dbReference type="Pfam" id="PF04186">
    <property type="entry name" value="FxsA"/>
    <property type="match status" value="1"/>
</dbReference>
<keyword evidence="3" id="KW-1185">Reference proteome</keyword>
<organism evidence="2 3">
    <name type="scientific">Amphiplicatus metriothermophilus</name>
    <dbReference type="NCBI Taxonomy" id="1519374"/>
    <lineage>
        <taxon>Bacteria</taxon>
        <taxon>Pseudomonadati</taxon>
        <taxon>Pseudomonadota</taxon>
        <taxon>Alphaproteobacteria</taxon>
        <taxon>Parvularculales</taxon>
        <taxon>Parvularculaceae</taxon>
        <taxon>Amphiplicatus</taxon>
    </lineage>
</organism>
<dbReference type="PANTHER" id="PTHR35335:SF1">
    <property type="entry name" value="UPF0716 PROTEIN FXSA"/>
    <property type="match status" value="1"/>
</dbReference>
<keyword evidence="1" id="KW-1133">Transmembrane helix</keyword>
<sequence>MILLIIALIVLAPLVELYILIQAGAAFGALPVIAACIATAALGGLILRAQGLAALARARRDLDEGRAPVEAVVDGAFLVAAAPLLMTPGFVTDALGFALLVPPLRHAIARAALRRIRRSIDRGETRIYIARRR</sequence>
<dbReference type="NCBIfam" id="NF008528">
    <property type="entry name" value="PRK11463.1-2"/>
    <property type="match status" value="1"/>
</dbReference>
<dbReference type="RefSeq" id="WP_089411042.1">
    <property type="nucleotide sequence ID" value="NZ_FZQA01000001.1"/>
</dbReference>
<dbReference type="AlphaFoldDB" id="A0A239PK97"/>
<feature type="transmembrane region" description="Helical" evidence="1">
    <location>
        <begin position="27"/>
        <end position="47"/>
    </location>
</feature>
<reference evidence="2 3" key="1">
    <citation type="submission" date="2017-07" db="EMBL/GenBank/DDBJ databases">
        <authorList>
            <person name="Sun Z.S."/>
            <person name="Albrecht U."/>
            <person name="Echele G."/>
            <person name="Lee C.C."/>
        </authorList>
    </citation>
    <scope>NUCLEOTIDE SEQUENCE [LARGE SCALE GENOMIC DNA]</scope>
    <source>
        <strain evidence="2 3">CGMCC 1.12710</strain>
    </source>
</reference>
<keyword evidence="1" id="KW-0812">Transmembrane</keyword>
<protein>
    <submittedName>
        <fullName evidence="2">UPF0716 protein FxsA</fullName>
    </submittedName>
</protein>
<accession>A0A239PK97</accession>
<evidence type="ECO:0000256" key="1">
    <source>
        <dbReference type="SAM" id="Phobius"/>
    </source>
</evidence>
<gene>
    <name evidence="2" type="ORF">SAMN06297382_0553</name>
</gene>
<evidence type="ECO:0000313" key="2">
    <source>
        <dbReference type="EMBL" id="SNT68057.1"/>
    </source>
</evidence>
<proteinExistence type="predicted"/>
<dbReference type="InterPro" id="IPR007313">
    <property type="entry name" value="FxsA"/>
</dbReference>
<evidence type="ECO:0000313" key="3">
    <source>
        <dbReference type="Proteomes" id="UP000198346"/>
    </source>
</evidence>
<name>A0A239PK97_9PROT</name>
<dbReference type="GO" id="GO:0016020">
    <property type="term" value="C:membrane"/>
    <property type="evidence" value="ECO:0007669"/>
    <property type="project" value="InterPro"/>
</dbReference>
<dbReference type="PANTHER" id="PTHR35335">
    <property type="entry name" value="UPF0716 PROTEIN FXSA"/>
    <property type="match status" value="1"/>
</dbReference>
<dbReference type="OrthoDB" id="9792788at2"/>
<dbReference type="Proteomes" id="UP000198346">
    <property type="component" value="Unassembled WGS sequence"/>
</dbReference>
<dbReference type="EMBL" id="FZQA01000001">
    <property type="protein sequence ID" value="SNT68057.1"/>
    <property type="molecule type" value="Genomic_DNA"/>
</dbReference>